<dbReference type="Proteomes" id="UP001152607">
    <property type="component" value="Unassembled WGS sequence"/>
</dbReference>
<proteinExistence type="predicted"/>
<evidence type="ECO:0000256" key="1">
    <source>
        <dbReference type="SAM" id="MobiDB-lite"/>
    </source>
</evidence>
<organism evidence="2 3">
    <name type="scientific">Periconia digitata</name>
    <dbReference type="NCBI Taxonomy" id="1303443"/>
    <lineage>
        <taxon>Eukaryota</taxon>
        <taxon>Fungi</taxon>
        <taxon>Dikarya</taxon>
        <taxon>Ascomycota</taxon>
        <taxon>Pezizomycotina</taxon>
        <taxon>Dothideomycetes</taxon>
        <taxon>Pleosporomycetidae</taxon>
        <taxon>Pleosporales</taxon>
        <taxon>Massarineae</taxon>
        <taxon>Periconiaceae</taxon>
        <taxon>Periconia</taxon>
    </lineage>
</organism>
<dbReference type="EMBL" id="CAOQHR010000008">
    <property type="protein sequence ID" value="CAI6338005.1"/>
    <property type="molecule type" value="Genomic_DNA"/>
</dbReference>
<protein>
    <submittedName>
        <fullName evidence="2">Uncharacterized protein</fullName>
    </submittedName>
</protein>
<evidence type="ECO:0000313" key="2">
    <source>
        <dbReference type="EMBL" id="CAI6338005.1"/>
    </source>
</evidence>
<accession>A0A9W4UL68</accession>
<dbReference type="AlphaFoldDB" id="A0A9W4UL68"/>
<dbReference type="OrthoDB" id="5069333at2759"/>
<sequence length="55" mass="6270">MSAPLRPLLPAISGAHTRHQPAPEEKQRKRQRVSNACEACRLHKLKVGMPSIYYF</sequence>
<keyword evidence="3" id="KW-1185">Reference proteome</keyword>
<reference evidence="2" key="1">
    <citation type="submission" date="2023-01" db="EMBL/GenBank/DDBJ databases">
        <authorList>
            <person name="Van Ghelder C."/>
            <person name="Rancurel C."/>
        </authorList>
    </citation>
    <scope>NUCLEOTIDE SEQUENCE</scope>
    <source>
        <strain evidence="2">CNCM I-4278</strain>
    </source>
</reference>
<feature type="region of interest" description="Disordered" evidence="1">
    <location>
        <begin position="1"/>
        <end position="33"/>
    </location>
</feature>
<evidence type="ECO:0000313" key="3">
    <source>
        <dbReference type="Proteomes" id="UP001152607"/>
    </source>
</evidence>
<gene>
    <name evidence="2" type="ORF">PDIGIT_LOCUS11125</name>
</gene>
<comment type="caution">
    <text evidence="2">The sequence shown here is derived from an EMBL/GenBank/DDBJ whole genome shotgun (WGS) entry which is preliminary data.</text>
</comment>
<name>A0A9W4UL68_9PLEO</name>